<keyword evidence="2" id="KW-1185">Reference proteome</keyword>
<protein>
    <submittedName>
        <fullName evidence="1">Uncharacterized protein</fullName>
    </submittedName>
</protein>
<comment type="caution">
    <text evidence="1">The sequence shown here is derived from an EMBL/GenBank/DDBJ whole genome shotgun (WGS) entry which is preliminary data.</text>
</comment>
<dbReference type="Proteomes" id="UP001221757">
    <property type="component" value="Unassembled WGS sequence"/>
</dbReference>
<proteinExistence type="predicted"/>
<dbReference type="EMBL" id="JARKIE010000288">
    <property type="protein sequence ID" value="KAJ7657540.1"/>
    <property type="molecule type" value="Genomic_DNA"/>
</dbReference>
<name>A0AAD7G1C5_MYCRO</name>
<evidence type="ECO:0000313" key="2">
    <source>
        <dbReference type="Proteomes" id="UP001221757"/>
    </source>
</evidence>
<gene>
    <name evidence="1" type="ORF">B0H17DRAFT_1213455</name>
</gene>
<accession>A0AAD7G1C5</accession>
<dbReference type="AlphaFoldDB" id="A0AAD7G1C5"/>
<organism evidence="1 2">
    <name type="scientific">Mycena rosella</name>
    <name type="common">Pink bonnet</name>
    <name type="synonym">Agaricus rosellus</name>
    <dbReference type="NCBI Taxonomy" id="1033263"/>
    <lineage>
        <taxon>Eukaryota</taxon>
        <taxon>Fungi</taxon>
        <taxon>Dikarya</taxon>
        <taxon>Basidiomycota</taxon>
        <taxon>Agaricomycotina</taxon>
        <taxon>Agaricomycetes</taxon>
        <taxon>Agaricomycetidae</taxon>
        <taxon>Agaricales</taxon>
        <taxon>Marasmiineae</taxon>
        <taxon>Mycenaceae</taxon>
        <taxon>Mycena</taxon>
    </lineage>
</organism>
<evidence type="ECO:0000313" key="1">
    <source>
        <dbReference type="EMBL" id="KAJ7657540.1"/>
    </source>
</evidence>
<reference evidence="1" key="1">
    <citation type="submission" date="2023-03" db="EMBL/GenBank/DDBJ databases">
        <title>Massive genome expansion in bonnet fungi (Mycena s.s.) driven by repeated elements and novel gene families across ecological guilds.</title>
        <authorList>
            <consortium name="Lawrence Berkeley National Laboratory"/>
            <person name="Harder C.B."/>
            <person name="Miyauchi S."/>
            <person name="Viragh M."/>
            <person name="Kuo A."/>
            <person name="Thoen E."/>
            <person name="Andreopoulos B."/>
            <person name="Lu D."/>
            <person name="Skrede I."/>
            <person name="Drula E."/>
            <person name="Henrissat B."/>
            <person name="Morin E."/>
            <person name="Kohler A."/>
            <person name="Barry K."/>
            <person name="LaButti K."/>
            <person name="Morin E."/>
            <person name="Salamov A."/>
            <person name="Lipzen A."/>
            <person name="Mereny Z."/>
            <person name="Hegedus B."/>
            <person name="Baldrian P."/>
            <person name="Stursova M."/>
            <person name="Weitz H."/>
            <person name="Taylor A."/>
            <person name="Grigoriev I.V."/>
            <person name="Nagy L.G."/>
            <person name="Martin F."/>
            <person name="Kauserud H."/>
        </authorList>
    </citation>
    <scope>NUCLEOTIDE SEQUENCE</scope>
    <source>
        <strain evidence="1">CBHHK067</strain>
    </source>
</reference>
<sequence length="239" mass="26862">MDVCDILAMLMAFSSGMDIKLSVHDRIPFGKLATVGGDLLDFHVHFPNVELAKIELRVGPWVAYGAPIETDIIALDTQWTRIVVPAGSEKDANFVSYNSITDARYMRKSWISQAPRLLESGIVTGVKLDDLLLIDAVYLSMRLHYPAQNTDPPSKLPYLFVSSPAARFEQDGTGWIDILPPDQRYYWSFHPLGGDRLREDLAGQLSLPQVTFEVDVYGCSWTTAQYDPLRKFHEIKGVN</sequence>